<dbReference type="Proteomes" id="UP001142291">
    <property type="component" value="Unassembled WGS sequence"/>
</dbReference>
<dbReference type="AlphaFoldDB" id="A0A9W6HLK5"/>
<feature type="transmembrane region" description="Helical" evidence="1">
    <location>
        <begin position="130"/>
        <end position="147"/>
    </location>
</feature>
<evidence type="ECO:0000313" key="3">
    <source>
        <dbReference type="Proteomes" id="UP001142291"/>
    </source>
</evidence>
<gene>
    <name evidence="2" type="ORF">GCM10017591_09170</name>
</gene>
<keyword evidence="1" id="KW-0472">Membrane</keyword>
<evidence type="ECO:0000256" key="1">
    <source>
        <dbReference type="SAM" id="Phobius"/>
    </source>
</evidence>
<reference evidence="2" key="1">
    <citation type="journal article" date="2014" name="Int. J. Syst. Evol. Microbiol.">
        <title>Complete genome sequence of Corynebacterium casei LMG S-19264T (=DSM 44701T), isolated from a smear-ripened cheese.</title>
        <authorList>
            <consortium name="US DOE Joint Genome Institute (JGI-PGF)"/>
            <person name="Walter F."/>
            <person name="Albersmeier A."/>
            <person name="Kalinowski J."/>
            <person name="Ruckert C."/>
        </authorList>
    </citation>
    <scope>NUCLEOTIDE SEQUENCE</scope>
    <source>
        <strain evidence="2">VKM Ac-1940</strain>
    </source>
</reference>
<protein>
    <submittedName>
        <fullName evidence="2">Uncharacterized protein</fullName>
    </submittedName>
</protein>
<keyword evidence="1" id="KW-1133">Transmembrane helix</keyword>
<dbReference type="EMBL" id="BSER01000007">
    <property type="protein sequence ID" value="GLJ94855.1"/>
    <property type="molecule type" value="Genomic_DNA"/>
</dbReference>
<accession>A0A9W6HLK5</accession>
<keyword evidence="3" id="KW-1185">Reference proteome</keyword>
<feature type="transmembrane region" description="Helical" evidence="1">
    <location>
        <begin position="76"/>
        <end position="99"/>
    </location>
</feature>
<organism evidence="2 3">
    <name type="scientific">Microbacterium dextranolyticum</name>
    <dbReference type="NCBI Taxonomy" id="36806"/>
    <lineage>
        <taxon>Bacteria</taxon>
        <taxon>Bacillati</taxon>
        <taxon>Actinomycetota</taxon>
        <taxon>Actinomycetes</taxon>
        <taxon>Micrococcales</taxon>
        <taxon>Microbacteriaceae</taxon>
        <taxon>Microbacterium</taxon>
    </lineage>
</organism>
<feature type="transmembrane region" description="Helical" evidence="1">
    <location>
        <begin position="105"/>
        <end position="123"/>
    </location>
</feature>
<keyword evidence="1" id="KW-0812">Transmembrane</keyword>
<dbReference type="RefSeq" id="WP_271202472.1">
    <property type="nucleotide sequence ID" value="NZ_BSER01000007.1"/>
</dbReference>
<reference evidence="2" key="2">
    <citation type="submission" date="2023-01" db="EMBL/GenBank/DDBJ databases">
        <authorList>
            <person name="Sun Q."/>
            <person name="Evtushenko L."/>
        </authorList>
    </citation>
    <scope>NUCLEOTIDE SEQUENCE</scope>
    <source>
        <strain evidence="2">VKM Ac-1940</strain>
    </source>
</reference>
<proteinExistence type="predicted"/>
<feature type="transmembrane region" description="Helical" evidence="1">
    <location>
        <begin position="34"/>
        <end position="55"/>
    </location>
</feature>
<name>A0A9W6HLK5_9MICO</name>
<feature type="transmembrane region" description="Helical" evidence="1">
    <location>
        <begin position="153"/>
        <end position="174"/>
    </location>
</feature>
<comment type="caution">
    <text evidence="2">The sequence shown here is derived from an EMBL/GenBank/DDBJ whole genome shotgun (WGS) entry which is preliminary data.</text>
</comment>
<sequence>MRAVGMRSVLSGLGVAFTAYLAAAALLWTSPPAYWLLQVTAVAFYLVTTWVCIFWQVHPVERPESAMRPLGERSLLPGWAAVLALAVAAIVPSASWVAAGESARLANYATWSLGAVGALMAIVMVRRRPWVAWSGVALAALAAAAWIGMPAALARGVVGAILWVGLAQLISWLVDRAAHDTARLEELQREASQWLASQEGVRRERRTQIQRALAVAGPVLARTIETAGRLDDAERHLAGIAEGTLRDELRGAGLLDDEVRRALSAARERGASVSVLDEGGLDVLSSEERAMLRAELARLISESVSQRLYIRAARHDEIAVTVVGRSAQGEGEDIVDLWHEFRRPADD</sequence>
<evidence type="ECO:0000313" key="2">
    <source>
        <dbReference type="EMBL" id="GLJ94855.1"/>
    </source>
</evidence>